<evidence type="ECO:0000256" key="2">
    <source>
        <dbReference type="ARBA" id="ARBA00022475"/>
    </source>
</evidence>
<dbReference type="Pfam" id="PF03631">
    <property type="entry name" value="Virul_fac_BrkB"/>
    <property type="match status" value="1"/>
</dbReference>
<feature type="transmembrane region" description="Helical" evidence="6">
    <location>
        <begin position="158"/>
        <end position="179"/>
    </location>
</feature>
<dbReference type="PANTHER" id="PTHR30213:SF1">
    <property type="entry name" value="INNER MEMBRANE PROTEIN YHJD"/>
    <property type="match status" value="1"/>
</dbReference>
<keyword evidence="5 6" id="KW-0472">Membrane</keyword>
<comment type="caution">
    <text evidence="7">The sequence shown here is derived from an EMBL/GenBank/DDBJ whole genome shotgun (WGS) entry which is preliminary data.</text>
</comment>
<dbReference type="RefSeq" id="WP_121194781.1">
    <property type="nucleotide sequence ID" value="NZ_RBWV01000015.1"/>
</dbReference>
<protein>
    <submittedName>
        <fullName evidence="7">Membrane protein</fullName>
    </submittedName>
</protein>
<organism evidence="7 8">
    <name type="scientific">Motilibacter peucedani</name>
    <dbReference type="NCBI Taxonomy" id="598650"/>
    <lineage>
        <taxon>Bacteria</taxon>
        <taxon>Bacillati</taxon>
        <taxon>Actinomycetota</taxon>
        <taxon>Actinomycetes</taxon>
        <taxon>Motilibacterales</taxon>
        <taxon>Motilibacteraceae</taxon>
        <taxon>Motilibacter</taxon>
    </lineage>
</organism>
<reference evidence="7 8" key="1">
    <citation type="submission" date="2018-10" db="EMBL/GenBank/DDBJ databases">
        <title>Genomic Encyclopedia of Archaeal and Bacterial Type Strains, Phase II (KMG-II): from individual species to whole genera.</title>
        <authorList>
            <person name="Goeker M."/>
        </authorList>
    </citation>
    <scope>NUCLEOTIDE SEQUENCE [LARGE SCALE GENOMIC DNA]</scope>
    <source>
        <strain evidence="7 8">RP-AC37</strain>
    </source>
</reference>
<evidence type="ECO:0000256" key="4">
    <source>
        <dbReference type="ARBA" id="ARBA00022989"/>
    </source>
</evidence>
<dbReference type="FunCoup" id="A0A420XL26">
    <property type="interactions" value="3"/>
</dbReference>
<sequence length="388" mass="40709">MAMPAIVSKAKATVTDVRSRVPVLDHALRMNAHYGKVRGGALAGAVTYFGFLSFFPLVAVAFSVVGFVAVAYPDAKDQLVDSLNSTFPGLLCTGKACNASQINIDDIISAKAGTGIIGLVGLVFAGLGWLDALREALRQVWGLSPGGGNVVVKKVTDIVVLAVMGGLVLVSTVLSSFATSYTTEVLGWFGQEDNTPAKLGLRVLAFVVALTGDVLVLMFVFTRLPGHRLPRVNTVHGAVLGGFAVEVLKLFGTYLIGKTTGNALYGTFAIIIGMLVWINFICRAVLYAASWAVTGPQSTIEAETVANADVLDNEEAKAVSGKALPAAHTAQLRVQAERRAAAERAVRRQRDARVAAARGRGYALLGVLSLVALRGGRGRAAGSRTTSR</sequence>
<proteinExistence type="predicted"/>
<evidence type="ECO:0000256" key="5">
    <source>
        <dbReference type="ARBA" id="ARBA00023136"/>
    </source>
</evidence>
<evidence type="ECO:0000256" key="1">
    <source>
        <dbReference type="ARBA" id="ARBA00004651"/>
    </source>
</evidence>
<evidence type="ECO:0000256" key="3">
    <source>
        <dbReference type="ARBA" id="ARBA00022692"/>
    </source>
</evidence>
<keyword evidence="4 6" id="KW-1133">Transmembrane helix</keyword>
<name>A0A420XL26_9ACTN</name>
<dbReference type="PANTHER" id="PTHR30213">
    <property type="entry name" value="INNER MEMBRANE PROTEIN YHJD"/>
    <property type="match status" value="1"/>
</dbReference>
<keyword evidence="8" id="KW-1185">Reference proteome</keyword>
<accession>A0A420XL26</accession>
<dbReference type="InterPro" id="IPR017039">
    <property type="entry name" value="Virul_fac_BrkB"/>
</dbReference>
<dbReference type="GO" id="GO:0005886">
    <property type="term" value="C:plasma membrane"/>
    <property type="evidence" value="ECO:0007669"/>
    <property type="project" value="UniProtKB-SubCell"/>
</dbReference>
<keyword evidence="2" id="KW-1003">Cell membrane</keyword>
<feature type="transmembrane region" description="Helical" evidence="6">
    <location>
        <begin position="263"/>
        <end position="282"/>
    </location>
</feature>
<dbReference type="InParanoid" id="A0A420XL26"/>
<dbReference type="OrthoDB" id="3229302at2"/>
<evidence type="ECO:0000313" key="8">
    <source>
        <dbReference type="Proteomes" id="UP000281955"/>
    </source>
</evidence>
<gene>
    <name evidence="7" type="ORF">CLV35_3539</name>
</gene>
<feature type="transmembrane region" description="Helical" evidence="6">
    <location>
        <begin position="199"/>
        <end position="222"/>
    </location>
</feature>
<dbReference type="EMBL" id="RBWV01000015">
    <property type="protein sequence ID" value="RKS69361.1"/>
    <property type="molecule type" value="Genomic_DNA"/>
</dbReference>
<feature type="transmembrane region" description="Helical" evidence="6">
    <location>
        <begin position="234"/>
        <end position="257"/>
    </location>
</feature>
<evidence type="ECO:0000313" key="7">
    <source>
        <dbReference type="EMBL" id="RKS69361.1"/>
    </source>
</evidence>
<keyword evidence="3 6" id="KW-0812">Transmembrane</keyword>
<feature type="transmembrane region" description="Helical" evidence="6">
    <location>
        <begin position="39"/>
        <end position="72"/>
    </location>
</feature>
<feature type="transmembrane region" description="Helical" evidence="6">
    <location>
        <begin position="112"/>
        <end position="130"/>
    </location>
</feature>
<dbReference type="Proteomes" id="UP000281955">
    <property type="component" value="Unassembled WGS sequence"/>
</dbReference>
<evidence type="ECO:0000256" key="6">
    <source>
        <dbReference type="SAM" id="Phobius"/>
    </source>
</evidence>
<comment type="subcellular location">
    <subcellularLocation>
        <location evidence="1">Cell membrane</location>
        <topology evidence="1">Multi-pass membrane protein</topology>
    </subcellularLocation>
</comment>
<dbReference type="AlphaFoldDB" id="A0A420XL26"/>